<evidence type="ECO:0000313" key="3">
    <source>
        <dbReference type="Proteomes" id="UP000467840"/>
    </source>
</evidence>
<gene>
    <name evidence="2" type="ORF">GH714_000668</name>
</gene>
<dbReference type="AlphaFoldDB" id="A0A6A6L855"/>
<evidence type="ECO:0000259" key="1">
    <source>
        <dbReference type="Pfam" id="PF17123"/>
    </source>
</evidence>
<protein>
    <recommendedName>
        <fullName evidence="1">RING-type domain-containing protein</fullName>
    </recommendedName>
</protein>
<dbReference type="InterPro" id="IPR013083">
    <property type="entry name" value="Znf_RING/FYVE/PHD"/>
</dbReference>
<feature type="domain" description="RING-type" evidence="1">
    <location>
        <begin position="162"/>
        <end position="189"/>
    </location>
</feature>
<sequence>MDSATYHRYVVEVSEEKDYPISTAVQEKKSHSYDFNIILQFSHKIEIHDHPHIHVQTMATMEHNSYLPHSDLHLLRQNFQAAGLPASALEEEMMQIIFFELQFLTSHDFYLKCNILPVRVCVELVTVLPEQECSSRVARAVKVFGGALERGRFKEDWSLPGQCVICLEDLSVGKEVTALPCWHMIHQDCAFECLQRSCTLRQIRHQ</sequence>
<reference evidence="2 3" key="1">
    <citation type="journal article" date="2020" name="Mol. Plant">
        <title>The Chromosome-Based Rubber Tree Genome Provides New Insights into Spurge Genome Evolution and Rubber Biosynthesis.</title>
        <authorList>
            <person name="Liu J."/>
            <person name="Shi C."/>
            <person name="Shi C.C."/>
            <person name="Li W."/>
            <person name="Zhang Q.J."/>
            <person name="Zhang Y."/>
            <person name="Li K."/>
            <person name="Lu H.F."/>
            <person name="Shi C."/>
            <person name="Zhu S.T."/>
            <person name="Xiao Z.Y."/>
            <person name="Nan H."/>
            <person name="Yue Y."/>
            <person name="Zhu X.G."/>
            <person name="Wu Y."/>
            <person name="Hong X.N."/>
            <person name="Fan G.Y."/>
            <person name="Tong Y."/>
            <person name="Zhang D."/>
            <person name="Mao C.L."/>
            <person name="Liu Y.L."/>
            <person name="Hao S.J."/>
            <person name="Liu W.Q."/>
            <person name="Lv M.Q."/>
            <person name="Zhang H.B."/>
            <person name="Liu Y."/>
            <person name="Hu-Tang G.R."/>
            <person name="Wang J.P."/>
            <person name="Wang J.H."/>
            <person name="Sun Y.H."/>
            <person name="Ni S.B."/>
            <person name="Chen W.B."/>
            <person name="Zhang X.C."/>
            <person name="Jiao Y.N."/>
            <person name="Eichler E.E."/>
            <person name="Li G.H."/>
            <person name="Liu X."/>
            <person name="Gao L.Z."/>
        </authorList>
    </citation>
    <scope>NUCLEOTIDE SEQUENCE [LARGE SCALE GENOMIC DNA]</scope>
    <source>
        <strain evidence="3">cv. GT1</strain>
        <tissue evidence="2">Leaf</tissue>
    </source>
</reference>
<evidence type="ECO:0000313" key="2">
    <source>
        <dbReference type="EMBL" id="KAF2296625.1"/>
    </source>
</evidence>
<dbReference type="Proteomes" id="UP000467840">
    <property type="component" value="Chromosome 18"/>
</dbReference>
<accession>A0A6A6L855</accession>
<name>A0A6A6L855_HEVBR</name>
<organism evidence="2 3">
    <name type="scientific">Hevea brasiliensis</name>
    <name type="common">Para rubber tree</name>
    <name type="synonym">Siphonia brasiliensis</name>
    <dbReference type="NCBI Taxonomy" id="3981"/>
    <lineage>
        <taxon>Eukaryota</taxon>
        <taxon>Viridiplantae</taxon>
        <taxon>Streptophyta</taxon>
        <taxon>Embryophyta</taxon>
        <taxon>Tracheophyta</taxon>
        <taxon>Spermatophyta</taxon>
        <taxon>Magnoliopsida</taxon>
        <taxon>eudicotyledons</taxon>
        <taxon>Gunneridae</taxon>
        <taxon>Pentapetalae</taxon>
        <taxon>rosids</taxon>
        <taxon>fabids</taxon>
        <taxon>Malpighiales</taxon>
        <taxon>Euphorbiaceae</taxon>
        <taxon>Crotonoideae</taxon>
        <taxon>Micrandreae</taxon>
        <taxon>Hevea</taxon>
    </lineage>
</organism>
<dbReference type="EMBL" id="JAAGAX010000012">
    <property type="protein sequence ID" value="KAF2296625.1"/>
    <property type="molecule type" value="Genomic_DNA"/>
</dbReference>
<comment type="caution">
    <text evidence="2">The sequence shown here is derived from an EMBL/GenBank/DDBJ whole genome shotgun (WGS) entry which is preliminary data.</text>
</comment>
<dbReference type="Gene3D" id="3.30.40.10">
    <property type="entry name" value="Zinc/RING finger domain, C3HC4 (zinc finger)"/>
    <property type="match status" value="1"/>
</dbReference>
<proteinExistence type="predicted"/>
<keyword evidence="3" id="KW-1185">Reference proteome</keyword>
<dbReference type="SUPFAM" id="SSF57850">
    <property type="entry name" value="RING/U-box"/>
    <property type="match status" value="1"/>
</dbReference>
<dbReference type="InterPro" id="IPR001841">
    <property type="entry name" value="Znf_RING"/>
</dbReference>
<dbReference type="Pfam" id="PF17123">
    <property type="entry name" value="zf-RING_11"/>
    <property type="match status" value="1"/>
</dbReference>